<evidence type="ECO:0000313" key="2">
    <source>
        <dbReference type="Proteomes" id="UP000744676"/>
    </source>
</evidence>
<keyword evidence="2" id="KW-1185">Reference proteome</keyword>
<proteinExistence type="predicted"/>
<reference evidence="1 2" key="1">
    <citation type="journal article" date="2020" name="Front. Microbiol.">
        <title>Phenotypic and Genetic Characterization of the Cheese Ripening Yeast Geotrichum candidum.</title>
        <authorList>
            <person name="Perkins V."/>
            <person name="Vignola S."/>
            <person name="Lessard M.H."/>
            <person name="Plante P.L."/>
            <person name="Corbeil J."/>
            <person name="Dugat-Bony E."/>
            <person name="Frenette M."/>
            <person name="Labrie S."/>
        </authorList>
    </citation>
    <scope>NUCLEOTIDE SEQUENCE [LARGE SCALE GENOMIC DNA]</scope>
    <source>
        <strain evidence="1 2">LMA-1147</strain>
    </source>
</reference>
<protein>
    <submittedName>
        <fullName evidence="1">Uncharacterized protein</fullName>
    </submittedName>
</protein>
<accession>A0ACB6VB46</accession>
<gene>
    <name evidence="1" type="ORF">D0Z00_000256</name>
</gene>
<sequence length="536" mass="58059">MSLPPSYSYSEINRSIEPVDLLPSYTTGAEIRPLPGSPQHATPPLLRIDLSPECHERESFDIGDILLGHLVLAPRAPLQLAQLAVVFGYDEVVKQHRWVSDTVTSKFGRLNEYIVPRSSFPASNRSENGAGMLMPGFEYSFPFAVQVPELQMESNCKHESAQDAQLHQRLPPSLGSPPDRNIPAENIENNDARVSYKLVATARMANQPEPRVHVTEYLHVVPSYAAPRRAPAHLYTKRFDVRPRDFLRRTGFRGVVEMKLDGAATIVMRGAPTVATLVLAATPATPGLPPPAIAEIFVKLVAYTEYLNEAPKCNTFGLAVPAPSSSQWTFSAPRAGEAGKLVATRLVMPLKLKLPQARVITPTFVSCIVERKYTLTVSVVLRDHSILALEVPVNIVADVQPRSAAPYAVDTPTPIHLASSPSEYGIDGTSSVMNSLGSEHQQRNYRPQSRNTHRRGYELNPRISSSSSTSSISSSSGSLDSSGRRCSSHNGGGHSTVGGGGVRRRRRRGTPAASAAPAAAGTTAMTIPDPPSYICI</sequence>
<evidence type="ECO:0000313" key="1">
    <source>
        <dbReference type="EMBL" id="KAF5102764.1"/>
    </source>
</evidence>
<organism evidence="1 2">
    <name type="scientific">Geotrichum galactomycetum</name>
    <dbReference type="NCBI Taxonomy" id="27317"/>
    <lineage>
        <taxon>Eukaryota</taxon>
        <taxon>Fungi</taxon>
        <taxon>Dikarya</taxon>
        <taxon>Ascomycota</taxon>
        <taxon>Saccharomycotina</taxon>
        <taxon>Dipodascomycetes</taxon>
        <taxon>Dipodascales</taxon>
        <taxon>Dipodascaceae</taxon>
        <taxon>Geotrichum</taxon>
    </lineage>
</organism>
<comment type="caution">
    <text evidence="1">The sequence shown here is derived from an EMBL/GenBank/DDBJ whole genome shotgun (WGS) entry which is preliminary data.</text>
</comment>
<dbReference type="Proteomes" id="UP000744676">
    <property type="component" value="Unassembled WGS sequence"/>
</dbReference>
<dbReference type="EMBL" id="QVQA01000003">
    <property type="protein sequence ID" value="KAF5102764.1"/>
    <property type="molecule type" value="Genomic_DNA"/>
</dbReference>
<name>A0ACB6VB46_9ASCO</name>